<dbReference type="GO" id="GO:0006914">
    <property type="term" value="P:autophagy"/>
    <property type="evidence" value="ECO:0007669"/>
    <property type="project" value="UniProtKB-KW"/>
</dbReference>
<feature type="transmembrane region" description="Helical" evidence="8">
    <location>
        <begin position="339"/>
        <end position="360"/>
    </location>
</feature>
<feature type="transmembrane region" description="Helical" evidence="8">
    <location>
        <begin position="403"/>
        <end position="421"/>
    </location>
</feature>
<gene>
    <name evidence="9" type="ORF">BD324DRAFT_607336</name>
</gene>
<keyword evidence="10" id="KW-1185">Reference proteome</keyword>
<dbReference type="PANTHER" id="PTHR23519:SF5">
    <property type="entry name" value="AUTOPHAGY-RELATED PROTEIN"/>
    <property type="match status" value="1"/>
</dbReference>
<dbReference type="STRING" id="4999.A0A1Y1UT01"/>
<dbReference type="InterPro" id="IPR036259">
    <property type="entry name" value="MFS_trans_sf"/>
</dbReference>
<evidence type="ECO:0000256" key="2">
    <source>
        <dbReference type="ARBA" id="ARBA00006978"/>
    </source>
</evidence>
<comment type="function">
    <text evidence="8">Vacuolar effluxer which mediate the efflux of amino acids resulting from autophagic degradation. The release of autophagic amino acids allows the maintenance of protein synthesis and viability during nitrogen starvation.</text>
</comment>
<feature type="transmembrane region" description="Helical" evidence="8">
    <location>
        <begin position="89"/>
        <end position="108"/>
    </location>
</feature>
<keyword evidence="6 8" id="KW-0072">Autophagy</keyword>
<feature type="transmembrane region" description="Helical" evidence="8">
    <location>
        <begin position="246"/>
        <end position="267"/>
    </location>
</feature>
<evidence type="ECO:0000256" key="5">
    <source>
        <dbReference type="ARBA" id="ARBA00022989"/>
    </source>
</evidence>
<accession>A0A1Y1UT01</accession>
<feature type="transmembrane region" description="Helical" evidence="8">
    <location>
        <begin position="468"/>
        <end position="487"/>
    </location>
</feature>
<keyword evidence="7 8" id="KW-0472">Membrane</keyword>
<dbReference type="SUPFAM" id="SSF103473">
    <property type="entry name" value="MFS general substrate transporter"/>
    <property type="match status" value="1"/>
</dbReference>
<sequence>MVQEERDLIVDGTQNAGMAVIEQTQVIPKTGVRIPTSRWEYITFCLYYFANNGAPIGGNGGALRQALVSQANPSGSVKWGGQTLTINSLLLDISGIMFAVQAVFLLIIGPFADYGNWRPFILTGAQIVLWIMQFALVGIKEPKDWQIANGIYLVGNLAANISVAFYQATFPSLVRDLPTIIQSENEVRQGVKSAEEHERLDQYERAQLYNMCNITGSALVVVTYAISIGISYALGAGSDAAVIRSYNILLAYFGAITVICTLPYLLLQRRRPGQQLPAGSNILTAGPKQVWSATQHARKLKHCMLYLVAWCCLQESWGTWYTIVGIMQNEVINYSPLKLNAMSMVADLAGGSGTVVMYFLQKRYGFKIQTALRYGAFFTLFPCLYGGLGMFQHHFGFHHTWEFWIANSWNFFTGCWGAYSVSMISEVVPAPKLMMFFAMFNIWGKSSSFAGPFITSAIIKRAGGNTNAAFWFLFSLGCVGVTVLWQVNTDQAKLDNAAYLEKEAQELYSDEQRARGREMIAQADEEFMTNKVLPA</sequence>
<feature type="transmembrane region" description="Helical" evidence="8">
    <location>
        <begin position="120"/>
        <end position="139"/>
    </location>
</feature>
<proteinExistence type="inferred from homology"/>
<evidence type="ECO:0000313" key="10">
    <source>
        <dbReference type="Proteomes" id="UP000193218"/>
    </source>
</evidence>
<feature type="transmembrane region" description="Helical" evidence="8">
    <location>
        <begin position="305"/>
        <end position="327"/>
    </location>
</feature>
<comment type="caution">
    <text evidence="9">The sequence shown here is derived from an EMBL/GenBank/DDBJ whole genome shotgun (WGS) entry which is preliminary data.</text>
</comment>
<dbReference type="Pfam" id="PF11700">
    <property type="entry name" value="ATG22"/>
    <property type="match status" value="1"/>
</dbReference>
<keyword evidence="3 8" id="KW-0813">Transport</keyword>
<dbReference type="Proteomes" id="UP000193218">
    <property type="component" value="Unassembled WGS sequence"/>
</dbReference>
<evidence type="ECO:0000256" key="7">
    <source>
        <dbReference type="ARBA" id="ARBA00023136"/>
    </source>
</evidence>
<keyword evidence="8" id="KW-0926">Vacuole</keyword>
<feature type="transmembrane region" description="Helical" evidence="8">
    <location>
        <begin position="433"/>
        <end position="456"/>
    </location>
</feature>
<keyword evidence="4 8" id="KW-0812">Transmembrane</keyword>
<feature type="transmembrane region" description="Helical" evidence="8">
    <location>
        <begin position="372"/>
        <end position="391"/>
    </location>
</feature>
<comment type="subcellular location">
    <subcellularLocation>
        <location evidence="1 8">Vacuole membrane</location>
        <topology evidence="1 8">Multi-pass membrane protein</topology>
    </subcellularLocation>
</comment>
<dbReference type="AlphaFoldDB" id="A0A1Y1UT01"/>
<evidence type="ECO:0000313" key="9">
    <source>
        <dbReference type="EMBL" id="ORX40335.1"/>
    </source>
</evidence>
<evidence type="ECO:0000256" key="1">
    <source>
        <dbReference type="ARBA" id="ARBA00004128"/>
    </source>
</evidence>
<evidence type="ECO:0000256" key="4">
    <source>
        <dbReference type="ARBA" id="ARBA00022692"/>
    </source>
</evidence>
<dbReference type="InterPro" id="IPR024671">
    <property type="entry name" value="Atg22-like"/>
</dbReference>
<protein>
    <recommendedName>
        <fullName evidence="8">Autophagy-related protein</fullName>
    </recommendedName>
</protein>
<evidence type="ECO:0000256" key="6">
    <source>
        <dbReference type="ARBA" id="ARBA00023006"/>
    </source>
</evidence>
<keyword evidence="5 8" id="KW-1133">Transmembrane helix</keyword>
<dbReference type="PANTHER" id="PTHR23519">
    <property type="entry name" value="AUTOPHAGY-RELATED PROTEIN 22"/>
    <property type="match status" value="1"/>
</dbReference>
<dbReference type="Gene3D" id="1.20.1250.20">
    <property type="entry name" value="MFS general substrate transporter like domains"/>
    <property type="match status" value="1"/>
</dbReference>
<keyword evidence="8" id="KW-0029">Amino-acid transport</keyword>
<dbReference type="GeneID" id="33555873"/>
<dbReference type="GO" id="GO:0005774">
    <property type="term" value="C:vacuolar membrane"/>
    <property type="evidence" value="ECO:0007669"/>
    <property type="project" value="UniProtKB-SubCell"/>
</dbReference>
<name>A0A1Y1UT01_9TREE</name>
<feature type="transmembrane region" description="Helical" evidence="8">
    <location>
        <begin position="208"/>
        <end position="234"/>
    </location>
</feature>
<dbReference type="OrthoDB" id="42657at2759"/>
<dbReference type="InParanoid" id="A0A1Y1UT01"/>
<reference evidence="9 10" key="1">
    <citation type="submission" date="2017-03" db="EMBL/GenBank/DDBJ databases">
        <title>Widespread Adenine N6-methylation of Active Genes in Fungi.</title>
        <authorList>
            <consortium name="DOE Joint Genome Institute"/>
            <person name="Mondo S.J."/>
            <person name="Dannebaum R.O."/>
            <person name="Kuo R.C."/>
            <person name="Louie K.B."/>
            <person name="Bewick A.J."/>
            <person name="Labutti K."/>
            <person name="Haridas S."/>
            <person name="Kuo A."/>
            <person name="Salamov A."/>
            <person name="Ahrendt S.R."/>
            <person name="Lau R."/>
            <person name="Bowen B.P."/>
            <person name="Lipzen A."/>
            <person name="Sullivan W."/>
            <person name="Andreopoulos W.B."/>
            <person name="Clum A."/>
            <person name="Lindquist E."/>
            <person name="Daum C."/>
            <person name="Northen T.R."/>
            <person name="Ramamoorthy G."/>
            <person name="Schmitz R.J."/>
            <person name="Gryganskyi A."/>
            <person name="Culley D."/>
            <person name="Magnuson J."/>
            <person name="James T.Y."/>
            <person name="O'Malley M.A."/>
            <person name="Stajich J.E."/>
            <person name="Spatafora J.W."/>
            <person name="Visel A."/>
            <person name="Grigoriev I.V."/>
        </authorList>
    </citation>
    <scope>NUCLEOTIDE SEQUENCE [LARGE SCALE GENOMIC DNA]</scope>
    <source>
        <strain evidence="9 10">NRRL Y-17943</strain>
    </source>
</reference>
<evidence type="ECO:0000256" key="3">
    <source>
        <dbReference type="ARBA" id="ARBA00022448"/>
    </source>
</evidence>
<dbReference type="RefSeq" id="XP_021874120.1">
    <property type="nucleotide sequence ID" value="XM_022014065.1"/>
</dbReference>
<dbReference type="GO" id="GO:0006865">
    <property type="term" value="P:amino acid transport"/>
    <property type="evidence" value="ECO:0007669"/>
    <property type="project" value="UniProtKB-KW"/>
</dbReference>
<comment type="similarity">
    <text evidence="2 8">Belongs to the ATG22 family.</text>
</comment>
<evidence type="ECO:0000256" key="8">
    <source>
        <dbReference type="RuleBase" id="RU363073"/>
    </source>
</evidence>
<dbReference type="InterPro" id="IPR050495">
    <property type="entry name" value="ATG22/LtaA_families"/>
</dbReference>
<organism evidence="9 10">
    <name type="scientific">Kockovaella imperatae</name>
    <dbReference type="NCBI Taxonomy" id="4999"/>
    <lineage>
        <taxon>Eukaryota</taxon>
        <taxon>Fungi</taxon>
        <taxon>Dikarya</taxon>
        <taxon>Basidiomycota</taxon>
        <taxon>Agaricomycotina</taxon>
        <taxon>Tremellomycetes</taxon>
        <taxon>Tremellales</taxon>
        <taxon>Cuniculitremaceae</taxon>
        <taxon>Kockovaella</taxon>
    </lineage>
</organism>
<dbReference type="EMBL" id="NBSH01000002">
    <property type="protein sequence ID" value="ORX40335.1"/>
    <property type="molecule type" value="Genomic_DNA"/>
</dbReference>